<reference evidence="3" key="1">
    <citation type="journal article" date="2014" name="Int. J. Syst. Evol. Microbiol.">
        <title>Complete genome sequence of Corynebacterium casei LMG S-19264T (=DSM 44701T), isolated from a smear-ripened cheese.</title>
        <authorList>
            <consortium name="US DOE Joint Genome Institute (JGI-PGF)"/>
            <person name="Walter F."/>
            <person name="Albersmeier A."/>
            <person name="Kalinowski J."/>
            <person name="Ruckert C."/>
        </authorList>
    </citation>
    <scope>NUCLEOTIDE SEQUENCE</scope>
    <source>
        <strain evidence="3">CGMCC 1.15254</strain>
    </source>
</reference>
<sequence>MWMDAVDLRDFYSSALGGVARRMIRRRIREMWPDCKGSTILGLGYTTPYLGLFKSDAGRTLAFMPSSQGVLHWPNENRSLTTLVDEADLPLPDLSVDRVLIVHAVECSEQLRSLLREVWRVLNGCGKVLIVVPNRTGIWARMERTPFGMGRPYSPRQINGLLRDTMFTPLHSEPALFVPPSKSRMIMGSALAWEKIGYRFFPGLAGVYLVEATKQIYAANPQRIVKSKRKTMIALPSRESWHTRQNHQRNTEKP</sequence>
<keyword evidence="3" id="KW-0808">Transferase</keyword>
<organism evidence="3 4">
    <name type="scientific">Terasakiella brassicae</name>
    <dbReference type="NCBI Taxonomy" id="1634917"/>
    <lineage>
        <taxon>Bacteria</taxon>
        <taxon>Pseudomonadati</taxon>
        <taxon>Pseudomonadota</taxon>
        <taxon>Alphaproteobacteria</taxon>
        <taxon>Rhodospirillales</taxon>
        <taxon>Terasakiellaceae</taxon>
        <taxon>Terasakiella</taxon>
    </lineage>
</organism>
<dbReference type="GO" id="GO:0032259">
    <property type="term" value="P:methylation"/>
    <property type="evidence" value="ECO:0007669"/>
    <property type="project" value="UniProtKB-KW"/>
</dbReference>
<dbReference type="AlphaFoldDB" id="A0A917BZT5"/>
<dbReference type="RefSeq" id="WP_188664236.1">
    <property type="nucleotide sequence ID" value="NZ_BMHV01000012.1"/>
</dbReference>
<accession>A0A917BZT5</accession>
<keyword evidence="4" id="KW-1185">Reference proteome</keyword>
<evidence type="ECO:0000259" key="2">
    <source>
        <dbReference type="Pfam" id="PF08241"/>
    </source>
</evidence>
<dbReference type="GO" id="GO:0008757">
    <property type="term" value="F:S-adenosylmethionine-dependent methyltransferase activity"/>
    <property type="evidence" value="ECO:0007669"/>
    <property type="project" value="InterPro"/>
</dbReference>
<dbReference type="Gene3D" id="3.40.50.150">
    <property type="entry name" value="Vaccinia Virus protein VP39"/>
    <property type="match status" value="1"/>
</dbReference>
<comment type="caution">
    <text evidence="3">The sequence shown here is derived from an EMBL/GenBank/DDBJ whole genome shotgun (WGS) entry which is preliminary data.</text>
</comment>
<dbReference type="Pfam" id="PF08241">
    <property type="entry name" value="Methyltransf_11"/>
    <property type="match status" value="1"/>
</dbReference>
<protein>
    <submittedName>
        <fullName evidence="3">Methyltransferase type 11</fullName>
    </submittedName>
</protein>
<proteinExistence type="predicted"/>
<feature type="domain" description="Methyltransferase type 11" evidence="2">
    <location>
        <begin position="83"/>
        <end position="129"/>
    </location>
</feature>
<dbReference type="Proteomes" id="UP000632498">
    <property type="component" value="Unassembled WGS sequence"/>
</dbReference>
<evidence type="ECO:0000256" key="1">
    <source>
        <dbReference type="SAM" id="MobiDB-lite"/>
    </source>
</evidence>
<reference evidence="3" key="2">
    <citation type="submission" date="2020-09" db="EMBL/GenBank/DDBJ databases">
        <authorList>
            <person name="Sun Q."/>
            <person name="Zhou Y."/>
        </authorList>
    </citation>
    <scope>NUCLEOTIDE SEQUENCE</scope>
    <source>
        <strain evidence="3">CGMCC 1.15254</strain>
    </source>
</reference>
<gene>
    <name evidence="3" type="ORF">GCM10011332_19010</name>
</gene>
<dbReference type="EMBL" id="BMHV01000012">
    <property type="protein sequence ID" value="GGF65108.1"/>
    <property type="molecule type" value="Genomic_DNA"/>
</dbReference>
<feature type="region of interest" description="Disordered" evidence="1">
    <location>
        <begin position="235"/>
        <end position="254"/>
    </location>
</feature>
<evidence type="ECO:0000313" key="3">
    <source>
        <dbReference type="EMBL" id="GGF65108.1"/>
    </source>
</evidence>
<name>A0A917BZT5_9PROT</name>
<evidence type="ECO:0000313" key="4">
    <source>
        <dbReference type="Proteomes" id="UP000632498"/>
    </source>
</evidence>
<dbReference type="InterPro" id="IPR029063">
    <property type="entry name" value="SAM-dependent_MTases_sf"/>
</dbReference>
<dbReference type="SUPFAM" id="SSF53335">
    <property type="entry name" value="S-adenosyl-L-methionine-dependent methyltransferases"/>
    <property type="match status" value="1"/>
</dbReference>
<keyword evidence="3" id="KW-0489">Methyltransferase</keyword>
<dbReference type="InterPro" id="IPR013216">
    <property type="entry name" value="Methyltransf_11"/>
</dbReference>